<dbReference type="Proteomes" id="UP001652700">
    <property type="component" value="Unplaced"/>
</dbReference>
<feature type="domain" description="C2H2-type" evidence="3">
    <location>
        <begin position="25"/>
        <end position="55"/>
    </location>
</feature>
<evidence type="ECO:0000256" key="2">
    <source>
        <dbReference type="SAM" id="MobiDB-lite"/>
    </source>
</evidence>
<dbReference type="GO" id="GO:0045944">
    <property type="term" value="P:positive regulation of transcription by RNA polymerase II"/>
    <property type="evidence" value="ECO:0007669"/>
    <property type="project" value="InterPro"/>
</dbReference>
<evidence type="ECO:0000313" key="5">
    <source>
        <dbReference type="Proteomes" id="UP001652700"/>
    </source>
</evidence>
<dbReference type="GO" id="GO:0000976">
    <property type="term" value="F:transcription cis-regulatory region binding"/>
    <property type="evidence" value="ECO:0007669"/>
    <property type="project" value="InterPro"/>
</dbReference>
<dbReference type="KEGG" id="dvv:114335429"/>
<keyword evidence="1" id="KW-0479">Metal-binding</keyword>
<dbReference type="InParanoid" id="A0A6P7FY15"/>
<dbReference type="InterPro" id="IPR036236">
    <property type="entry name" value="Znf_C2H2_sf"/>
</dbReference>
<evidence type="ECO:0000313" key="6">
    <source>
        <dbReference type="RefSeq" id="XP_028141469.1"/>
    </source>
</evidence>
<dbReference type="PROSITE" id="PS50157">
    <property type="entry name" value="ZINC_FINGER_C2H2_2"/>
    <property type="match status" value="1"/>
</dbReference>
<dbReference type="FunCoup" id="A0A6P7FY15">
    <property type="interactions" value="85"/>
</dbReference>
<dbReference type="RefSeq" id="XP_028141469.1">
    <property type="nucleotide sequence ID" value="XM_028285668.1"/>
</dbReference>
<dbReference type="EnsemblMetazoa" id="XM_028285668.2">
    <property type="protein sequence ID" value="XP_028141469.1"/>
    <property type="gene ID" value="LOC114335429"/>
</dbReference>
<feature type="region of interest" description="Disordered" evidence="2">
    <location>
        <begin position="217"/>
        <end position="278"/>
    </location>
</feature>
<dbReference type="SMART" id="SM00355">
    <property type="entry name" value="ZnF_C2H2"/>
    <property type="match status" value="4"/>
</dbReference>
<protein>
    <submittedName>
        <fullName evidence="6">Uncharacterized protein LOC114335429</fullName>
    </submittedName>
</protein>
<reference evidence="6" key="1">
    <citation type="submission" date="2025-04" db="UniProtKB">
        <authorList>
            <consortium name="RefSeq"/>
        </authorList>
    </citation>
    <scope>IDENTIFICATION</scope>
    <source>
        <tissue evidence="6">Whole insect</tissue>
    </source>
</reference>
<reference evidence="4" key="2">
    <citation type="submission" date="2025-05" db="UniProtKB">
        <authorList>
            <consortium name="EnsemblMetazoa"/>
        </authorList>
    </citation>
    <scope>IDENTIFICATION</scope>
</reference>
<dbReference type="PANTHER" id="PTHR46664:SF1">
    <property type="entry name" value="ATM INTERACTOR"/>
    <property type="match status" value="1"/>
</dbReference>
<keyword evidence="1" id="KW-0862">Zinc</keyword>
<evidence type="ECO:0000259" key="3">
    <source>
        <dbReference type="PROSITE" id="PS50157"/>
    </source>
</evidence>
<dbReference type="GO" id="GO:0008270">
    <property type="term" value="F:zinc ion binding"/>
    <property type="evidence" value="ECO:0007669"/>
    <property type="project" value="UniProtKB-KW"/>
</dbReference>
<dbReference type="InterPro" id="IPR013087">
    <property type="entry name" value="Znf_C2H2_type"/>
</dbReference>
<proteinExistence type="predicted"/>
<feature type="compositionally biased region" description="Polar residues" evidence="2">
    <location>
        <begin position="236"/>
        <end position="245"/>
    </location>
</feature>
<evidence type="ECO:0000256" key="1">
    <source>
        <dbReference type="PROSITE-ProRule" id="PRU00042"/>
    </source>
</evidence>
<dbReference type="Gene3D" id="3.30.160.60">
    <property type="entry name" value="Classic Zinc Finger"/>
    <property type="match status" value="1"/>
</dbReference>
<evidence type="ECO:0000313" key="4">
    <source>
        <dbReference type="EnsemblMetazoa" id="XP_028141469.1"/>
    </source>
</evidence>
<dbReference type="SUPFAM" id="SSF57667">
    <property type="entry name" value="beta-beta-alpha zinc fingers"/>
    <property type="match status" value="1"/>
</dbReference>
<gene>
    <name evidence="6" type="primary">LOC114335429</name>
</gene>
<sequence length="433" mass="49487">MKFTIEDNIKKFYPTVEESRINNKLKCTEEGCNSVFVSESNLNLHLVKTHNRTNLKSDTCQKQYFCPELGCPYHTKKYFRKLKILRTHYTMTHSPEQFECSTCDKVFPLEKVLSRHVEYCGVNFVCHQCSAHYATYEALQTHGRRKKHIIPEKTFYKLNNKEYEVKSDTVVQSSAVPILPKNAVGFILVVDSITKFSRESQTYAEVPKFESKMVQVSSRLEGQNNQQTQTGTKNQLSTVQTQTIGGYNHRKSSAISDNPSTQKTSNTQTDIVESKNSSCNTSYNKDEFLTKNSVHMNSSSTQTGECLSSYTASTHTHDSIYTNTSDLLKEDMNDNIGSFEFDNCHMETQTDFILDDVMFNGDYMTNMYTQTCDDILNDLGFSNIQTQTAIDDILKSVESQTVMSRTTAGERDMTHMETQTDVIFREMLEVINS</sequence>
<dbReference type="PROSITE" id="PS00028">
    <property type="entry name" value="ZINC_FINGER_C2H2_1"/>
    <property type="match status" value="2"/>
</dbReference>
<dbReference type="Pfam" id="PF13912">
    <property type="entry name" value="zf-C2H2_6"/>
    <property type="match status" value="2"/>
</dbReference>
<keyword evidence="1" id="KW-0863">Zinc-finger</keyword>
<dbReference type="GO" id="GO:0005634">
    <property type="term" value="C:nucleus"/>
    <property type="evidence" value="ECO:0007669"/>
    <property type="project" value="TreeGrafter"/>
</dbReference>
<dbReference type="OrthoDB" id="6354171at2759"/>
<dbReference type="PANTHER" id="PTHR46664">
    <property type="entry name" value="ATM INTERACTOR"/>
    <property type="match status" value="1"/>
</dbReference>
<dbReference type="InterPro" id="IPR055303">
    <property type="entry name" value="ATMIN"/>
</dbReference>
<keyword evidence="5" id="KW-1185">Reference proteome</keyword>
<feature type="compositionally biased region" description="Polar residues" evidence="2">
    <location>
        <begin position="253"/>
        <end position="278"/>
    </location>
</feature>
<dbReference type="AlphaFoldDB" id="A0A6P7FY15"/>
<name>A0A6P7FY15_DIAVI</name>
<dbReference type="GO" id="GO:0000981">
    <property type="term" value="F:DNA-binding transcription factor activity, RNA polymerase II-specific"/>
    <property type="evidence" value="ECO:0007669"/>
    <property type="project" value="TreeGrafter"/>
</dbReference>
<feature type="compositionally biased region" description="Low complexity" evidence="2">
    <location>
        <begin position="222"/>
        <end position="235"/>
    </location>
</feature>
<accession>A0A6P7FY15</accession>
<organism evidence="6">
    <name type="scientific">Diabrotica virgifera virgifera</name>
    <name type="common">western corn rootworm</name>
    <dbReference type="NCBI Taxonomy" id="50390"/>
    <lineage>
        <taxon>Eukaryota</taxon>
        <taxon>Metazoa</taxon>
        <taxon>Ecdysozoa</taxon>
        <taxon>Arthropoda</taxon>
        <taxon>Hexapoda</taxon>
        <taxon>Insecta</taxon>
        <taxon>Pterygota</taxon>
        <taxon>Neoptera</taxon>
        <taxon>Endopterygota</taxon>
        <taxon>Coleoptera</taxon>
        <taxon>Polyphaga</taxon>
        <taxon>Cucujiformia</taxon>
        <taxon>Chrysomeloidea</taxon>
        <taxon>Chrysomelidae</taxon>
        <taxon>Galerucinae</taxon>
        <taxon>Diabroticina</taxon>
        <taxon>Diabroticites</taxon>
        <taxon>Diabrotica</taxon>
    </lineage>
</organism>
<dbReference type="GeneID" id="114335429"/>